<protein>
    <submittedName>
        <fullName evidence="9 10">Cytochrome c oxidase assembly protein COX18, mitochondrial-like isoform X1</fullName>
    </submittedName>
</protein>
<keyword evidence="8" id="KW-1185">Reference proteome</keyword>
<feature type="transmembrane region" description="Helical" evidence="6">
    <location>
        <begin position="240"/>
        <end position="257"/>
    </location>
</feature>
<evidence type="ECO:0000313" key="10">
    <source>
        <dbReference type="RefSeq" id="XP_055874630.1"/>
    </source>
</evidence>
<reference evidence="9 10" key="1">
    <citation type="submission" date="2025-04" db="UniProtKB">
        <authorList>
            <consortium name="RefSeq"/>
        </authorList>
    </citation>
    <scope>IDENTIFICATION</scope>
</reference>
<feature type="transmembrane region" description="Helical" evidence="6">
    <location>
        <begin position="149"/>
        <end position="173"/>
    </location>
</feature>
<sequence>MKNKNNLTLFKMSFRCAQLNCKNINNLFVRRKYTMFSCVWKRSTHQCTLNHFFSLNNNASFSSRAHYSEIDKSVLNSSTYLNLKKHFAHPVSNVRRQFSTSCSYCVKIPQDIATHVFKPNPSNQLIFQDFPTIQAADYMLKNLHDLTGLPWWLTIISSAFLLRVVLMIPVTLLTQHNNSRLQRLAPEIKEKSIALKSEVKKAVIQFGWDQNRAKKEYYNKLSILLRELYTRDNCHPMKNVVTFWIQVPVFVSLSYALRNMVVRTNNDLNSENHEVLNSLTNEGVAWFPDLVATDATWILPVLVGLVTLINIEIAYLNLPVVTTYRKWLTVTLRGLSLIIIPISSTVPTAVVLYWASSGALAVAQNLLFDLSPFRRLCRLPVSPFESNSPVTSLLKKFRNKYLNK</sequence>
<accession>A0A9W2ZI72</accession>
<feature type="transmembrane region" description="Helical" evidence="6">
    <location>
        <begin position="297"/>
        <end position="315"/>
    </location>
</feature>
<gene>
    <name evidence="9 10" type="primary">LOC106050647</name>
</gene>
<dbReference type="GO" id="GO:0032979">
    <property type="term" value="P:protein insertion into mitochondrial inner membrane from matrix"/>
    <property type="evidence" value="ECO:0007669"/>
    <property type="project" value="TreeGrafter"/>
</dbReference>
<keyword evidence="4 6" id="KW-0472">Membrane</keyword>
<dbReference type="RefSeq" id="XP_055874630.1">
    <property type="nucleotide sequence ID" value="XM_056018655.1"/>
</dbReference>
<dbReference type="OMA" id="WQRKRIV"/>
<comment type="subcellular location">
    <subcellularLocation>
        <location evidence="1 5">Membrane</location>
        <topology evidence="1 5">Multi-pass membrane protein</topology>
    </subcellularLocation>
</comment>
<dbReference type="PANTHER" id="PTHR12428:SF65">
    <property type="entry name" value="CYTOCHROME C OXIDASE ASSEMBLY PROTEIN COX18, MITOCHONDRIAL"/>
    <property type="match status" value="1"/>
</dbReference>
<dbReference type="GO" id="GO:0032977">
    <property type="term" value="F:membrane insertase activity"/>
    <property type="evidence" value="ECO:0007669"/>
    <property type="project" value="InterPro"/>
</dbReference>
<dbReference type="GO" id="GO:0005743">
    <property type="term" value="C:mitochondrial inner membrane"/>
    <property type="evidence" value="ECO:0007669"/>
    <property type="project" value="TreeGrafter"/>
</dbReference>
<dbReference type="OrthoDB" id="2148490at2759"/>
<dbReference type="GO" id="GO:0033617">
    <property type="term" value="P:mitochondrial respiratory chain complex IV assembly"/>
    <property type="evidence" value="ECO:0007669"/>
    <property type="project" value="TreeGrafter"/>
</dbReference>
<evidence type="ECO:0000256" key="5">
    <source>
        <dbReference type="RuleBase" id="RU003945"/>
    </source>
</evidence>
<dbReference type="GeneID" id="106050647"/>
<feature type="domain" description="Membrane insertase YidC/Oxa/ALB C-terminal" evidence="7">
    <location>
        <begin position="151"/>
        <end position="367"/>
    </location>
</feature>
<dbReference type="InterPro" id="IPR028055">
    <property type="entry name" value="YidC/Oxa/ALB_C"/>
</dbReference>
<evidence type="ECO:0000259" key="7">
    <source>
        <dbReference type="Pfam" id="PF02096"/>
    </source>
</evidence>
<evidence type="ECO:0000256" key="3">
    <source>
        <dbReference type="ARBA" id="ARBA00022989"/>
    </source>
</evidence>
<dbReference type="PANTHER" id="PTHR12428">
    <property type="entry name" value="OXA1"/>
    <property type="match status" value="1"/>
</dbReference>
<name>A0A9W2ZI72_BIOGL</name>
<evidence type="ECO:0000256" key="1">
    <source>
        <dbReference type="ARBA" id="ARBA00004141"/>
    </source>
</evidence>
<evidence type="ECO:0000256" key="4">
    <source>
        <dbReference type="ARBA" id="ARBA00023136"/>
    </source>
</evidence>
<feature type="transmembrane region" description="Helical" evidence="6">
    <location>
        <begin position="327"/>
        <end position="344"/>
    </location>
</feature>
<dbReference type="Proteomes" id="UP001165740">
    <property type="component" value="Chromosome 2"/>
</dbReference>
<dbReference type="RefSeq" id="XP_055874629.1">
    <property type="nucleotide sequence ID" value="XM_056018654.1"/>
</dbReference>
<dbReference type="InterPro" id="IPR001708">
    <property type="entry name" value="YidC/ALB3/OXA1/COX18"/>
</dbReference>
<keyword evidence="2 5" id="KW-0812">Transmembrane</keyword>
<organism evidence="8 10">
    <name type="scientific">Biomphalaria glabrata</name>
    <name type="common">Bloodfluke planorb</name>
    <name type="synonym">Freshwater snail</name>
    <dbReference type="NCBI Taxonomy" id="6526"/>
    <lineage>
        <taxon>Eukaryota</taxon>
        <taxon>Metazoa</taxon>
        <taxon>Spiralia</taxon>
        <taxon>Lophotrochozoa</taxon>
        <taxon>Mollusca</taxon>
        <taxon>Gastropoda</taxon>
        <taxon>Heterobranchia</taxon>
        <taxon>Euthyneura</taxon>
        <taxon>Panpulmonata</taxon>
        <taxon>Hygrophila</taxon>
        <taxon>Lymnaeoidea</taxon>
        <taxon>Planorbidae</taxon>
        <taxon>Biomphalaria</taxon>
    </lineage>
</organism>
<evidence type="ECO:0000313" key="9">
    <source>
        <dbReference type="RefSeq" id="XP_055874629.1"/>
    </source>
</evidence>
<proteinExistence type="inferred from homology"/>
<evidence type="ECO:0000256" key="2">
    <source>
        <dbReference type="ARBA" id="ARBA00022692"/>
    </source>
</evidence>
<keyword evidence="3 6" id="KW-1133">Transmembrane helix</keyword>
<dbReference type="CDD" id="cd20069">
    <property type="entry name" value="5TM_Oxa1-like"/>
    <property type="match status" value="1"/>
</dbReference>
<evidence type="ECO:0000313" key="8">
    <source>
        <dbReference type="Proteomes" id="UP001165740"/>
    </source>
</evidence>
<dbReference type="Pfam" id="PF02096">
    <property type="entry name" value="60KD_IMP"/>
    <property type="match status" value="1"/>
</dbReference>
<evidence type="ECO:0000256" key="6">
    <source>
        <dbReference type="SAM" id="Phobius"/>
    </source>
</evidence>
<comment type="similarity">
    <text evidence="5">Belongs to the OXA1/ALB3/YidC family.</text>
</comment>
<dbReference type="AlphaFoldDB" id="A0A9W2ZI72"/>